<evidence type="ECO:0000313" key="2">
    <source>
        <dbReference type="EMBL" id="KJZ10192.1"/>
    </source>
</evidence>
<feature type="transmembrane region" description="Helical" evidence="1">
    <location>
        <begin position="60"/>
        <end position="82"/>
    </location>
</feature>
<proteinExistence type="predicted"/>
<feature type="transmembrane region" description="Helical" evidence="1">
    <location>
        <begin position="34"/>
        <end position="54"/>
    </location>
</feature>
<name>A0A0F4QU98_9GAMM</name>
<accession>A0A0F4QU98</accession>
<evidence type="ECO:0000313" key="3">
    <source>
        <dbReference type="Proteomes" id="UP000033452"/>
    </source>
</evidence>
<comment type="caution">
    <text evidence="2">The sequence shown here is derived from an EMBL/GenBank/DDBJ whole genome shotgun (WGS) entry which is preliminary data.</text>
</comment>
<feature type="transmembrane region" description="Helical" evidence="1">
    <location>
        <begin position="126"/>
        <end position="144"/>
    </location>
</feature>
<evidence type="ECO:0000256" key="1">
    <source>
        <dbReference type="SAM" id="Phobius"/>
    </source>
</evidence>
<keyword evidence="1" id="KW-1133">Transmembrane helix</keyword>
<sequence>MNKDTKADVDAARAALALSGKAKRQALVLLRPPIWLNGIISLLAAAATITSAQASHSSLWTFFALSTSSALIALVAGWSFYLKLSGVSVKSPLGNNSKSTARNLALALLSAFIVLLGYHLTQQESWQFAYLAGLLIGILCSVGLHKLPAGEWISQDTNNG</sequence>
<protein>
    <submittedName>
        <fullName evidence="2">Uncharacterized protein</fullName>
    </submittedName>
</protein>
<dbReference type="Proteomes" id="UP000033452">
    <property type="component" value="Unassembled WGS sequence"/>
</dbReference>
<keyword evidence="1" id="KW-0812">Transmembrane</keyword>
<dbReference type="OrthoDB" id="6314083at2"/>
<keyword evidence="3" id="KW-1185">Reference proteome</keyword>
<keyword evidence="1" id="KW-0472">Membrane</keyword>
<dbReference type="AlphaFoldDB" id="A0A0F4QU98"/>
<reference evidence="2 3" key="1">
    <citation type="journal article" date="2015" name="BMC Genomics">
        <title>Genome mining reveals unlocked bioactive potential of marine Gram-negative bacteria.</title>
        <authorList>
            <person name="Machado H."/>
            <person name="Sonnenschein E.C."/>
            <person name="Melchiorsen J."/>
            <person name="Gram L."/>
        </authorList>
    </citation>
    <scope>NUCLEOTIDE SEQUENCE [LARGE SCALE GENOMIC DNA]</scope>
    <source>
        <strain evidence="2 3">S2471</strain>
    </source>
</reference>
<feature type="transmembrane region" description="Helical" evidence="1">
    <location>
        <begin position="103"/>
        <end position="120"/>
    </location>
</feature>
<dbReference type="RefSeq" id="WP_046004467.1">
    <property type="nucleotide sequence ID" value="NZ_JXYA01000016.1"/>
</dbReference>
<dbReference type="PATRIC" id="fig|43658.5.peg.1715"/>
<organism evidence="2 3">
    <name type="scientific">Pseudoalteromonas rubra</name>
    <dbReference type="NCBI Taxonomy" id="43658"/>
    <lineage>
        <taxon>Bacteria</taxon>
        <taxon>Pseudomonadati</taxon>
        <taxon>Pseudomonadota</taxon>
        <taxon>Gammaproteobacteria</taxon>
        <taxon>Alteromonadales</taxon>
        <taxon>Pseudoalteromonadaceae</taxon>
        <taxon>Pseudoalteromonas</taxon>
    </lineage>
</organism>
<dbReference type="EMBL" id="JXYA01000016">
    <property type="protein sequence ID" value="KJZ10192.1"/>
    <property type="molecule type" value="Genomic_DNA"/>
</dbReference>
<gene>
    <name evidence="2" type="ORF">TW77_08165</name>
</gene>